<accession>A0ABU2TF94</accession>
<proteinExistence type="predicted"/>
<evidence type="ECO:0000313" key="1">
    <source>
        <dbReference type="EMBL" id="MDT0459585.1"/>
    </source>
</evidence>
<keyword evidence="2" id="KW-1185">Reference proteome</keyword>
<dbReference type="RefSeq" id="WP_311626601.1">
    <property type="nucleotide sequence ID" value="NZ_JAVRFE010000047.1"/>
</dbReference>
<dbReference type="Proteomes" id="UP001180551">
    <property type="component" value="Unassembled WGS sequence"/>
</dbReference>
<reference evidence="1" key="1">
    <citation type="submission" date="2024-05" db="EMBL/GenBank/DDBJ databases">
        <title>30 novel species of actinomycetes from the DSMZ collection.</title>
        <authorList>
            <person name="Nouioui I."/>
        </authorList>
    </citation>
    <scope>NUCLEOTIDE SEQUENCE</scope>
    <source>
        <strain evidence="1">DSM 41527</strain>
    </source>
</reference>
<dbReference type="InterPro" id="IPR011989">
    <property type="entry name" value="ARM-like"/>
</dbReference>
<comment type="caution">
    <text evidence="1">The sequence shown here is derived from an EMBL/GenBank/DDBJ whole genome shotgun (WGS) entry which is preliminary data.</text>
</comment>
<protein>
    <recommendedName>
        <fullName evidence="3">HEAT repeat domain-containing protein</fullName>
    </recommendedName>
</protein>
<evidence type="ECO:0008006" key="3">
    <source>
        <dbReference type="Google" id="ProtNLM"/>
    </source>
</evidence>
<name>A0ABU2TF94_9ACTN</name>
<dbReference type="Gene3D" id="1.25.10.10">
    <property type="entry name" value="Leucine-rich Repeat Variant"/>
    <property type="match status" value="1"/>
</dbReference>
<dbReference type="InterPro" id="IPR016024">
    <property type="entry name" value="ARM-type_fold"/>
</dbReference>
<gene>
    <name evidence="1" type="ORF">RM550_28375</name>
</gene>
<evidence type="ECO:0000313" key="2">
    <source>
        <dbReference type="Proteomes" id="UP001180551"/>
    </source>
</evidence>
<dbReference type="EMBL" id="JAVRFE010000047">
    <property type="protein sequence ID" value="MDT0459585.1"/>
    <property type="molecule type" value="Genomic_DNA"/>
</dbReference>
<sequence length="328" mass="35468">MRARIALHDTDWTEAEHAYGDGADTLKWLRDACGEDSDRAERAVAVLHNCLVHQGSVYAGSARAYPVLVDLLLDPEAPHRATLADLLLGITIGIAETEAVHHEIRAAHARATPRLLPLLTDPVRTVRHRVAYLTGLRTGHEELAVRALRERALCEPDPLIAAVMTGGVARHDVADRAAWLFGALASRHTPAVRAAAAWGIARAGLPWTTEVTTAVTEAWEHGDVLNGDVIEGEQWRWSDSPLAETLTAMADPVRAAEICLRLTRSEDEDTAECGAVAAVDLLEEHPYAYPAFTSVTAAVRAHGAIHIRSYADDLDALTSADEGDHTAR</sequence>
<organism evidence="1 2">
    <name type="scientific">Streptomyces mooreae</name>
    <dbReference type="NCBI Taxonomy" id="3075523"/>
    <lineage>
        <taxon>Bacteria</taxon>
        <taxon>Bacillati</taxon>
        <taxon>Actinomycetota</taxon>
        <taxon>Actinomycetes</taxon>
        <taxon>Kitasatosporales</taxon>
        <taxon>Streptomycetaceae</taxon>
        <taxon>Streptomyces</taxon>
    </lineage>
</organism>
<dbReference type="SUPFAM" id="SSF48371">
    <property type="entry name" value="ARM repeat"/>
    <property type="match status" value="1"/>
</dbReference>